<sequence>MPFNFKKFWLGMNKDEREAFADDAGTTSHYIQTHLTGRRRVPAKKLMEGLFKACKSRQAVSSKAELVDFFYS</sequence>
<comment type="caution">
    <text evidence="1">The sequence shown here is derived from an EMBL/GenBank/DDBJ whole genome shotgun (WGS) entry which is preliminary data.</text>
</comment>
<protein>
    <recommendedName>
        <fullName evidence="3">XRE family transcriptional regulator</fullName>
    </recommendedName>
</protein>
<name>A0ABS6DHI6_9ENTR</name>
<dbReference type="Proteomes" id="UP000686327">
    <property type="component" value="Unassembled WGS sequence"/>
</dbReference>
<dbReference type="RefSeq" id="WP_216375763.1">
    <property type="nucleotide sequence ID" value="NZ_JAGRYT010000022.1"/>
</dbReference>
<reference evidence="1 2" key="1">
    <citation type="submission" date="2021-04" db="EMBL/GenBank/DDBJ databases">
        <authorList>
            <person name="Seiffert S.N."/>
        </authorList>
    </citation>
    <scope>NUCLEOTIDE SEQUENCE [LARGE SCALE GENOMIC DNA]</scope>
    <source>
        <strain evidence="1 2">1</strain>
    </source>
</reference>
<organism evidence="1 2">
    <name type="scientific">Cedecea davisae</name>
    <dbReference type="NCBI Taxonomy" id="158484"/>
    <lineage>
        <taxon>Bacteria</taxon>
        <taxon>Pseudomonadati</taxon>
        <taxon>Pseudomonadota</taxon>
        <taxon>Gammaproteobacteria</taxon>
        <taxon>Enterobacterales</taxon>
        <taxon>Enterobacteriaceae</taxon>
        <taxon>Cedecea</taxon>
    </lineage>
</organism>
<gene>
    <name evidence="1" type="ORF">KC222_10990</name>
</gene>
<keyword evidence="2" id="KW-1185">Reference proteome</keyword>
<evidence type="ECO:0000313" key="1">
    <source>
        <dbReference type="EMBL" id="MBU4682540.1"/>
    </source>
</evidence>
<reference evidence="2" key="2">
    <citation type="submission" date="2023-07" db="EMBL/GenBank/DDBJ databases">
        <title>Cedecea davisae an AmpC producer and its therapeutic implications.</title>
        <authorList>
            <person name="Notter J."/>
        </authorList>
    </citation>
    <scope>NUCLEOTIDE SEQUENCE [LARGE SCALE GENOMIC DNA]</scope>
    <source>
        <strain evidence="2">1</strain>
    </source>
</reference>
<accession>A0ABS6DHI6</accession>
<dbReference type="EMBL" id="JAGRYU010000019">
    <property type="protein sequence ID" value="MBU4682540.1"/>
    <property type="molecule type" value="Genomic_DNA"/>
</dbReference>
<evidence type="ECO:0008006" key="3">
    <source>
        <dbReference type="Google" id="ProtNLM"/>
    </source>
</evidence>
<evidence type="ECO:0000313" key="2">
    <source>
        <dbReference type="Proteomes" id="UP000686327"/>
    </source>
</evidence>
<proteinExistence type="predicted"/>